<evidence type="ECO:0000313" key="2">
    <source>
        <dbReference type="Proteomes" id="UP000516424"/>
    </source>
</evidence>
<evidence type="ECO:0000313" key="1">
    <source>
        <dbReference type="EMBL" id="BCK77332.1"/>
    </source>
</evidence>
<protein>
    <submittedName>
        <fullName evidence="1">Uncharacterized protein</fullName>
    </submittedName>
</protein>
<dbReference type="EMBL" id="AP023410">
    <property type="protein sequence ID" value="BCK77332.1"/>
    <property type="molecule type" value="Genomic_DNA"/>
</dbReference>
<dbReference type="Proteomes" id="UP000516424">
    <property type="component" value="Chromosome"/>
</dbReference>
<proteinExistence type="predicted"/>
<gene>
    <name evidence="1" type="ORF">EMQ_2938</name>
</gene>
<organism evidence="1 2">
    <name type="scientific">Acetobacter aceti NBRC 14818</name>
    <dbReference type="NCBI Taxonomy" id="887700"/>
    <lineage>
        <taxon>Bacteria</taxon>
        <taxon>Pseudomonadati</taxon>
        <taxon>Pseudomonadota</taxon>
        <taxon>Alphaproteobacteria</taxon>
        <taxon>Acetobacterales</taxon>
        <taxon>Acetobacteraceae</taxon>
        <taxon>Acetobacter</taxon>
        <taxon>Acetobacter subgen. Acetobacter</taxon>
    </lineage>
</organism>
<name>A0AB33IHD8_ACEAC</name>
<sequence length="40" mass="4455">MPHDGAVKDKVTLTDNGDNAWNLATLNGTRQKTIDFRKIV</sequence>
<accession>A0AB33IHD8</accession>
<keyword evidence="2" id="KW-1185">Reference proteome</keyword>
<reference evidence="1 2" key="1">
    <citation type="journal article" date="2011" name="Microbiology">
        <title>Transcriptome response to different carbon sources in Acetobacter aceti.</title>
        <authorList>
            <person name="Sakurai K."/>
            <person name="Arai H."/>
            <person name="Ishii M."/>
            <person name="Igarashi Y."/>
        </authorList>
    </citation>
    <scope>NUCLEOTIDE SEQUENCE [LARGE SCALE GENOMIC DNA]</scope>
    <source>
        <strain evidence="1 2">NBRC 14818</strain>
    </source>
</reference>
<dbReference type="AlphaFoldDB" id="A0AB33IHD8"/>